<name>A0A7R9PGR2_TIMGE</name>
<proteinExistence type="predicted"/>
<reference evidence="1" key="1">
    <citation type="submission" date="2020-11" db="EMBL/GenBank/DDBJ databases">
        <authorList>
            <person name="Tran Van P."/>
        </authorList>
    </citation>
    <scope>NUCLEOTIDE SEQUENCE</scope>
</reference>
<protein>
    <submittedName>
        <fullName evidence="1">Uncharacterized protein</fullName>
    </submittedName>
</protein>
<evidence type="ECO:0000313" key="1">
    <source>
        <dbReference type="EMBL" id="CAD7586302.1"/>
    </source>
</evidence>
<organism evidence="1">
    <name type="scientific">Timema genevievae</name>
    <name type="common">Walking stick</name>
    <dbReference type="NCBI Taxonomy" id="629358"/>
    <lineage>
        <taxon>Eukaryota</taxon>
        <taxon>Metazoa</taxon>
        <taxon>Ecdysozoa</taxon>
        <taxon>Arthropoda</taxon>
        <taxon>Hexapoda</taxon>
        <taxon>Insecta</taxon>
        <taxon>Pterygota</taxon>
        <taxon>Neoptera</taxon>
        <taxon>Polyneoptera</taxon>
        <taxon>Phasmatodea</taxon>
        <taxon>Timematodea</taxon>
        <taxon>Timematoidea</taxon>
        <taxon>Timematidae</taxon>
        <taxon>Timema</taxon>
    </lineage>
</organism>
<dbReference type="AlphaFoldDB" id="A0A7R9PGR2"/>
<dbReference type="EMBL" id="OE839232">
    <property type="protein sequence ID" value="CAD7586302.1"/>
    <property type="molecule type" value="Genomic_DNA"/>
</dbReference>
<sequence length="98" mass="11075">MNGELDHEALWQVLDSEQNVLHWNIAVNFACTARTSSRDSCLVCDEEYRIGQYKEIDIPGISTSAKFYNRQTTTVSLGFESVFLAERLKAAAAMQALW</sequence>
<gene>
    <name evidence="1" type="ORF">TGEB3V08_LOCUS681</name>
</gene>
<accession>A0A7R9PGR2</accession>